<protein>
    <submittedName>
        <fullName evidence="2">Uncharacterized protein</fullName>
    </submittedName>
</protein>
<reference evidence="2" key="1">
    <citation type="submission" date="2021-04" db="EMBL/GenBank/DDBJ databases">
        <title>First draft genome resource for Brassicaceae pathogens Fusarium oxysporum f. sp. raphani and Fusarium oxysporum f. sp. rapae.</title>
        <authorList>
            <person name="Asai S."/>
        </authorList>
    </citation>
    <scope>NUCLEOTIDE SEQUENCE</scope>
    <source>
        <strain evidence="2">Tf1208</strain>
    </source>
</reference>
<evidence type="ECO:0000256" key="1">
    <source>
        <dbReference type="SAM" id="Coils"/>
    </source>
</evidence>
<feature type="coiled-coil region" evidence="1">
    <location>
        <begin position="30"/>
        <end position="57"/>
    </location>
</feature>
<comment type="caution">
    <text evidence="2">The sequence shown here is derived from an EMBL/GenBank/DDBJ whole genome shotgun (WGS) entry which is preliminary data.</text>
</comment>
<accession>A0A8J5P3T8</accession>
<keyword evidence="1" id="KW-0175">Coiled coil</keyword>
<sequence>MEKRLADMEVHFLFIRNQQKRQSELIEEGIQTIREMAKSLKAEKEQTELSREEAEVEITSYELVTHGVNSDDGAVKDEVD</sequence>
<evidence type="ECO:0000313" key="3">
    <source>
        <dbReference type="Proteomes" id="UP000694050"/>
    </source>
</evidence>
<proteinExistence type="predicted"/>
<gene>
    <name evidence="2" type="ORF">Forpe1208_v003808</name>
</gene>
<dbReference type="EMBL" id="JAELUQ010000003">
    <property type="protein sequence ID" value="KAG7418403.1"/>
    <property type="molecule type" value="Genomic_DNA"/>
</dbReference>
<name>A0A8J5P3T8_FUSOX</name>
<dbReference type="AlphaFoldDB" id="A0A8J5P3T8"/>
<evidence type="ECO:0000313" key="2">
    <source>
        <dbReference type="EMBL" id="KAG7418403.1"/>
    </source>
</evidence>
<organism evidence="2 3">
    <name type="scientific">Fusarium oxysporum f. sp. rapae</name>
    <dbReference type="NCBI Taxonomy" id="485398"/>
    <lineage>
        <taxon>Eukaryota</taxon>
        <taxon>Fungi</taxon>
        <taxon>Dikarya</taxon>
        <taxon>Ascomycota</taxon>
        <taxon>Pezizomycotina</taxon>
        <taxon>Sordariomycetes</taxon>
        <taxon>Hypocreomycetidae</taxon>
        <taxon>Hypocreales</taxon>
        <taxon>Nectriaceae</taxon>
        <taxon>Fusarium</taxon>
        <taxon>Fusarium oxysporum species complex</taxon>
    </lineage>
</organism>
<dbReference type="Proteomes" id="UP000694050">
    <property type="component" value="Unassembled WGS sequence"/>
</dbReference>